<feature type="transmembrane region" description="Helical" evidence="9">
    <location>
        <begin position="33"/>
        <end position="53"/>
    </location>
</feature>
<dbReference type="Pfam" id="PF25967">
    <property type="entry name" value="RND-MFP_C"/>
    <property type="match status" value="1"/>
</dbReference>
<dbReference type="Proteomes" id="UP001595530">
    <property type="component" value="Unassembled WGS sequence"/>
</dbReference>
<feature type="compositionally biased region" description="Low complexity" evidence="8">
    <location>
        <begin position="453"/>
        <end position="485"/>
    </location>
</feature>
<evidence type="ECO:0000313" key="14">
    <source>
        <dbReference type="EMBL" id="MFC3108762.1"/>
    </source>
</evidence>
<feature type="region of interest" description="Disordered" evidence="8">
    <location>
        <begin position="1"/>
        <end position="27"/>
    </location>
</feature>
<evidence type="ECO:0000256" key="1">
    <source>
        <dbReference type="ARBA" id="ARBA00004236"/>
    </source>
</evidence>
<dbReference type="Gene3D" id="2.40.50.100">
    <property type="match status" value="1"/>
</dbReference>
<sequence length="499" mass="51548">MNLQDQAHSDPSPASQTTPALQQPQKSGRRKSLLGIALALTLLVALAALAWYATHKGSAGDATRPGGGPGGRGGAAATVGVATAERADIPIVLDALGTVTAAATVTVRPQVSGVLKQVLFNEGQMVKAGQLLATIDPRPFELTLMQATGQRQRDEAQLENARLTLQRYRTLLSQDSIARQDVDTQAALVKQLEGTVTTDRAAEGTARLNLGYCRVLAPVSGRVGLRAVDAGNVVGTSDVNGIAAITQVSPIDVVFAIPQDQVAEVQARTHGTSAADDDKSGTQSDPKNTPNLDMLPAAALDRNRVTTLDSGRFLALDNQVDTQTGTVRAKARFPNEKLTLFPSQFVNVRLLLRTISGAVVVPVTALRHGSSGDFVYVLNSSDRTVALRPVTRGQATVDKIEITSGITTGEKVITEGADRLKDGAHVTLAGDKPASGAGGSGAGRGNGRRSGKPDSAAAASASNASTAGAPSASADAATTAPATPSKGEHRRRKPETAQP</sequence>
<dbReference type="PANTHER" id="PTHR30469:SF12">
    <property type="entry name" value="MULTIDRUG RESISTANCE PROTEIN MDTA"/>
    <property type="match status" value="1"/>
</dbReference>
<organism evidence="14 15">
    <name type="scientific">Undibacterium arcticum</name>
    <dbReference type="NCBI Taxonomy" id="1762892"/>
    <lineage>
        <taxon>Bacteria</taxon>
        <taxon>Pseudomonadati</taxon>
        <taxon>Pseudomonadota</taxon>
        <taxon>Betaproteobacteria</taxon>
        <taxon>Burkholderiales</taxon>
        <taxon>Oxalobacteraceae</taxon>
        <taxon>Undibacterium</taxon>
    </lineage>
</organism>
<comment type="subcellular location">
    <subcellularLocation>
        <location evidence="1">Cell membrane</location>
    </subcellularLocation>
</comment>
<accession>A0ABV7F4P1</accession>
<reference evidence="15" key="1">
    <citation type="journal article" date="2019" name="Int. J. Syst. Evol. Microbiol.">
        <title>The Global Catalogue of Microorganisms (GCM) 10K type strain sequencing project: providing services to taxonomists for standard genome sequencing and annotation.</title>
        <authorList>
            <consortium name="The Broad Institute Genomics Platform"/>
            <consortium name="The Broad Institute Genome Sequencing Center for Infectious Disease"/>
            <person name="Wu L."/>
            <person name="Ma J."/>
        </authorList>
    </citation>
    <scope>NUCLEOTIDE SEQUENCE [LARGE SCALE GENOMIC DNA]</scope>
    <source>
        <strain evidence="15">KCTC 42986</strain>
    </source>
</reference>
<dbReference type="SUPFAM" id="SSF111369">
    <property type="entry name" value="HlyD-like secretion proteins"/>
    <property type="match status" value="1"/>
</dbReference>
<proteinExistence type="inferred from homology"/>
<dbReference type="InterPro" id="IPR006143">
    <property type="entry name" value="RND_pump_MFP"/>
</dbReference>
<evidence type="ECO:0000259" key="11">
    <source>
        <dbReference type="Pfam" id="PF25917"/>
    </source>
</evidence>
<evidence type="ECO:0000256" key="4">
    <source>
        <dbReference type="ARBA" id="ARBA00022475"/>
    </source>
</evidence>
<evidence type="ECO:0000259" key="12">
    <source>
        <dbReference type="Pfam" id="PF25944"/>
    </source>
</evidence>
<dbReference type="Pfam" id="PF25876">
    <property type="entry name" value="HH_MFP_RND"/>
    <property type="match status" value="1"/>
</dbReference>
<keyword evidence="6 9" id="KW-0472">Membrane</keyword>
<keyword evidence="3" id="KW-0813">Transport</keyword>
<dbReference type="Gene3D" id="1.10.287.470">
    <property type="entry name" value="Helix hairpin bin"/>
    <property type="match status" value="1"/>
</dbReference>
<evidence type="ECO:0000259" key="10">
    <source>
        <dbReference type="Pfam" id="PF25876"/>
    </source>
</evidence>
<evidence type="ECO:0000256" key="6">
    <source>
        <dbReference type="ARBA" id="ARBA00023136"/>
    </source>
</evidence>
<dbReference type="Pfam" id="PF25917">
    <property type="entry name" value="BSH_RND"/>
    <property type="match status" value="1"/>
</dbReference>
<comment type="caution">
    <text evidence="14">The sequence shown here is derived from an EMBL/GenBank/DDBJ whole genome shotgun (WGS) entry which is preliminary data.</text>
</comment>
<feature type="coiled-coil region" evidence="7">
    <location>
        <begin position="144"/>
        <end position="171"/>
    </location>
</feature>
<evidence type="ECO:0000259" key="13">
    <source>
        <dbReference type="Pfam" id="PF25967"/>
    </source>
</evidence>
<keyword evidence="15" id="KW-1185">Reference proteome</keyword>
<dbReference type="EMBL" id="JBHRTP010000036">
    <property type="protein sequence ID" value="MFC3108762.1"/>
    <property type="molecule type" value="Genomic_DNA"/>
</dbReference>
<feature type="compositionally biased region" description="Gly residues" evidence="8">
    <location>
        <begin position="436"/>
        <end position="445"/>
    </location>
</feature>
<dbReference type="PANTHER" id="PTHR30469">
    <property type="entry name" value="MULTIDRUG RESISTANCE PROTEIN MDTA"/>
    <property type="match status" value="1"/>
</dbReference>
<feature type="region of interest" description="Disordered" evidence="8">
    <location>
        <begin position="427"/>
        <end position="499"/>
    </location>
</feature>
<feature type="compositionally biased region" description="Polar residues" evidence="8">
    <location>
        <begin position="281"/>
        <end position="291"/>
    </location>
</feature>
<dbReference type="InterPro" id="IPR058625">
    <property type="entry name" value="MdtA-like_BSH"/>
</dbReference>
<dbReference type="Gene3D" id="2.40.420.20">
    <property type="match status" value="1"/>
</dbReference>
<evidence type="ECO:0000256" key="5">
    <source>
        <dbReference type="ARBA" id="ARBA00022519"/>
    </source>
</evidence>
<comment type="similarity">
    <text evidence="2">Belongs to the membrane fusion protein (MFP) (TC 8.A.1) family.</text>
</comment>
<dbReference type="Pfam" id="PF25944">
    <property type="entry name" value="Beta-barrel_RND"/>
    <property type="match status" value="1"/>
</dbReference>
<evidence type="ECO:0000256" key="8">
    <source>
        <dbReference type="SAM" id="MobiDB-lite"/>
    </source>
</evidence>
<evidence type="ECO:0000256" key="2">
    <source>
        <dbReference type="ARBA" id="ARBA00009477"/>
    </source>
</evidence>
<keyword evidence="7" id="KW-0175">Coiled coil</keyword>
<feature type="domain" description="Multidrug resistance protein MdtA-like beta-barrel" evidence="12">
    <location>
        <begin position="250"/>
        <end position="352"/>
    </location>
</feature>
<dbReference type="RefSeq" id="WP_390331653.1">
    <property type="nucleotide sequence ID" value="NZ_JBHRTP010000036.1"/>
</dbReference>
<dbReference type="NCBIfam" id="TIGR01730">
    <property type="entry name" value="RND_mfp"/>
    <property type="match status" value="1"/>
</dbReference>
<keyword evidence="5" id="KW-0997">Cell inner membrane</keyword>
<dbReference type="InterPro" id="IPR058624">
    <property type="entry name" value="MdtA-like_HH"/>
</dbReference>
<feature type="compositionally biased region" description="Polar residues" evidence="8">
    <location>
        <begin position="12"/>
        <end position="26"/>
    </location>
</feature>
<keyword evidence="4" id="KW-1003">Cell membrane</keyword>
<keyword evidence="9" id="KW-1133">Transmembrane helix</keyword>
<evidence type="ECO:0000256" key="3">
    <source>
        <dbReference type="ARBA" id="ARBA00022448"/>
    </source>
</evidence>
<name>A0ABV7F4P1_9BURK</name>
<protein>
    <submittedName>
        <fullName evidence="14">Efflux RND transporter periplasmic adaptor subunit</fullName>
    </submittedName>
</protein>
<feature type="domain" description="Multidrug resistance protein MdtA-like barrel-sandwich hybrid" evidence="11">
    <location>
        <begin position="104"/>
        <end position="245"/>
    </location>
</feature>
<evidence type="ECO:0000313" key="15">
    <source>
        <dbReference type="Proteomes" id="UP001595530"/>
    </source>
</evidence>
<dbReference type="Gene3D" id="2.40.30.170">
    <property type="match status" value="1"/>
</dbReference>
<dbReference type="InterPro" id="IPR058626">
    <property type="entry name" value="MdtA-like_b-barrel"/>
</dbReference>
<gene>
    <name evidence="14" type="ORF">ACFOFO_12445</name>
</gene>
<feature type="domain" description="Multidrug resistance protein MdtA-like C-terminal permuted SH3" evidence="13">
    <location>
        <begin position="358"/>
        <end position="419"/>
    </location>
</feature>
<feature type="domain" description="Multidrug resistance protein MdtA-like alpha-helical hairpin" evidence="10">
    <location>
        <begin position="143"/>
        <end position="212"/>
    </location>
</feature>
<evidence type="ECO:0000256" key="9">
    <source>
        <dbReference type="SAM" id="Phobius"/>
    </source>
</evidence>
<feature type="region of interest" description="Disordered" evidence="8">
    <location>
        <begin position="266"/>
        <end position="294"/>
    </location>
</feature>
<dbReference type="InterPro" id="IPR058627">
    <property type="entry name" value="MdtA-like_C"/>
</dbReference>
<evidence type="ECO:0000256" key="7">
    <source>
        <dbReference type="SAM" id="Coils"/>
    </source>
</evidence>
<keyword evidence="9" id="KW-0812">Transmembrane</keyword>